<evidence type="ECO:0000313" key="1">
    <source>
        <dbReference type="EMBL" id="MCZ2690200.1"/>
    </source>
</evidence>
<proteinExistence type="predicted"/>
<gene>
    <name evidence="1" type="ORF">O1433_22205</name>
</gene>
<dbReference type="EMBL" id="JAPTZU010000073">
    <property type="protein sequence ID" value="MCZ2690200.1"/>
    <property type="molecule type" value="Genomic_DNA"/>
</dbReference>
<dbReference type="AlphaFoldDB" id="A0A9Q4PAW1"/>
<feature type="non-terminal residue" evidence="1">
    <location>
        <position position="1"/>
    </location>
</feature>
<organism evidence="1 2">
    <name type="scientific">Bacteroides fragilis</name>
    <dbReference type="NCBI Taxonomy" id="817"/>
    <lineage>
        <taxon>Bacteria</taxon>
        <taxon>Pseudomonadati</taxon>
        <taxon>Bacteroidota</taxon>
        <taxon>Bacteroidia</taxon>
        <taxon>Bacteroidales</taxon>
        <taxon>Bacteroidaceae</taxon>
        <taxon>Bacteroides</taxon>
    </lineage>
</organism>
<protein>
    <submittedName>
        <fullName evidence="1">Uncharacterized protein</fullName>
    </submittedName>
</protein>
<accession>A0A9Q4PAW1</accession>
<comment type="caution">
    <text evidence="1">The sequence shown here is derived from an EMBL/GenBank/DDBJ whole genome shotgun (WGS) entry which is preliminary data.</text>
</comment>
<name>A0A9Q4PAW1_BACFG</name>
<feature type="non-terminal residue" evidence="1">
    <location>
        <position position="68"/>
    </location>
</feature>
<sequence>LEELVKNWNGKEVQFPTNLSFTLYGKTPVDFKIPASDYKIVTYVDSLGCSSCKLQLPKWKDFMKYADS</sequence>
<reference evidence="1" key="1">
    <citation type="submission" date="2022-12" db="EMBL/GenBank/DDBJ databases">
        <title>Development of a Multilocus Sequence Typing Scheme for Bacteroides fragilis Based on Whole Genome Sequencing Data and Clinical Application.</title>
        <authorList>
            <person name="Nielsen F.D."/>
            <person name="Justesen U.S."/>
        </authorList>
    </citation>
    <scope>NUCLEOTIDE SEQUENCE</scope>
    <source>
        <strain evidence="1">BF_AM_ODE_DK_2015_4</strain>
    </source>
</reference>
<evidence type="ECO:0000313" key="2">
    <source>
        <dbReference type="Proteomes" id="UP001079672"/>
    </source>
</evidence>
<dbReference type="Proteomes" id="UP001079672">
    <property type="component" value="Unassembled WGS sequence"/>
</dbReference>